<dbReference type="InterPro" id="IPR025579">
    <property type="entry name" value="DUF4357"/>
</dbReference>
<reference evidence="2 3" key="1">
    <citation type="submission" date="2019-03" db="EMBL/GenBank/DDBJ databases">
        <title>Characterization of a novel Mycoplasma cynos real-time PCR assay.</title>
        <authorList>
            <person name="Tallmadge R.L."/>
            <person name="Mitchell P.K."/>
            <person name="Goodman L."/>
        </authorList>
    </citation>
    <scope>NUCLEOTIDE SEQUENCE [LARGE SCALE GENOMIC DNA]</scope>
    <source>
        <strain evidence="2 3">1642</strain>
    </source>
</reference>
<dbReference type="CDD" id="cd10447">
    <property type="entry name" value="GIY-YIG_unchar_2"/>
    <property type="match status" value="1"/>
</dbReference>
<organism evidence="2 3">
    <name type="scientific">Mycoplasmopsis mucosicanis</name>
    <dbReference type="NCBI Taxonomy" id="458208"/>
    <lineage>
        <taxon>Bacteria</taxon>
        <taxon>Bacillati</taxon>
        <taxon>Mycoplasmatota</taxon>
        <taxon>Mycoplasmoidales</taxon>
        <taxon>Metamycoplasmataceae</taxon>
        <taxon>Mycoplasmopsis</taxon>
    </lineage>
</organism>
<comment type="caution">
    <text evidence="2">The sequence shown here is derived from an EMBL/GenBank/DDBJ whole genome shotgun (WGS) entry which is preliminary data.</text>
</comment>
<dbReference type="Proteomes" id="UP000320801">
    <property type="component" value="Unassembled WGS sequence"/>
</dbReference>
<dbReference type="RefSeq" id="WP_141483893.1">
    <property type="nucleotide sequence ID" value="NZ_SMDN01000005.1"/>
</dbReference>
<dbReference type="PROSITE" id="PS50164">
    <property type="entry name" value="GIY_YIG"/>
    <property type="match status" value="1"/>
</dbReference>
<dbReference type="OrthoDB" id="394071at2"/>
<dbReference type="InterPro" id="IPR000305">
    <property type="entry name" value="GIY-YIG_endonuc"/>
</dbReference>
<sequence length="296" mass="33700">MSKPKNYNYFLMDGEPTGRIKCTMSNWTGIALKIPINLLKNCKDRKETNHNGIYFLFNTDEQKVYIGQAAGRKNEDGLYRRVTEHQYENTKVFNEIVMITAIGNYLGATELNYLENKFTTLAKEADRYELINKNEPPQGNVTEEKVAELEEFIEYSKNIVGVLGYKIFIPLVSFNKTNDQNQTTTNQIEEPLILYCSRKKKGANVIAQGQCVQTNEGYVLLRGSIIEPNFATYVPPRLIALHEELIKKKEIDENCVLQKDLVFSSPSTLSSFVLGSSSNGWDDLKTKDGIKLKDLK</sequence>
<protein>
    <submittedName>
        <fullName evidence="2">GIY-YIG nuclease family protein</fullName>
    </submittedName>
</protein>
<keyword evidence="3" id="KW-1185">Reference proteome</keyword>
<proteinExistence type="predicted"/>
<name>A0A507SIS2_9BACT</name>
<gene>
    <name evidence="2" type="ORF">E1I18_01800</name>
</gene>
<feature type="domain" description="GIY-YIG" evidence="1">
    <location>
        <begin position="49"/>
        <end position="130"/>
    </location>
</feature>
<dbReference type="EMBL" id="SMDN01000005">
    <property type="protein sequence ID" value="TQC51620.1"/>
    <property type="molecule type" value="Genomic_DNA"/>
</dbReference>
<evidence type="ECO:0000313" key="2">
    <source>
        <dbReference type="EMBL" id="TQC51620.1"/>
    </source>
</evidence>
<dbReference type="Pfam" id="PF14267">
    <property type="entry name" value="DUF4357"/>
    <property type="match status" value="1"/>
</dbReference>
<dbReference type="SUPFAM" id="SSF82771">
    <property type="entry name" value="GIY-YIG endonuclease"/>
    <property type="match status" value="1"/>
</dbReference>
<dbReference type="InterPro" id="IPR035901">
    <property type="entry name" value="GIY-YIG_endonuc_sf"/>
</dbReference>
<accession>A0A507SIS2</accession>
<evidence type="ECO:0000259" key="1">
    <source>
        <dbReference type="PROSITE" id="PS50164"/>
    </source>
</evidence>
<evidence type="ECO:0000313" key="3">
    <source>
        <dbReference type="Proteomes" id="UP000320801"/>
    </source>
</evidence>
<dbReference type="AlphaFoldDB" id="A0A507SIS2"/>